<feature type="region of interest" description="Disordered" evidence="1">
    <location>
        <begin position="227"/>
        <end position="359"/>
    </location>
</feature>
<keyword evidence="3" id="KW-0732">Signal</keyword>
<feature type="compositionally biased region" description="Low complexity" evidence="1">
    <location>
        <begin position="228"/>
        <end position="243"/>
    </location>
</feature>
<feature type="signal peptide" evidence="3">
    <location>
        <begin position="1"/>
        <end position="18"/>
    </location>
</feature>
<keyword evidence="2" id="KW-1133">Transmembrane helix</keyword>
<feature type="compositionally biased region" description="Basic and acidic residues" evidence="1">
    <location>
        <begin position="287"/>
        <end position="296"/>
    </location>
</feature>
<keyword evidence="5" id="KW-1185">Reference proteome</keyword>
<keyword evidence="2" id="KW-0472">Membrane</keyword>
<evidence type="ECO:0000256" key="2">
    <source>
        <dbReference type="SAM" id="Phobius"/>
    </source>
</evidence>
<evidence type="ECO:0000313" key="4">
    <source>
        <dbReference type="EMBL" id="KAF2269162.1"/>
    </source>
</evidence>
<evidence type="ECO:0000256" key="1">
    <source>
        <dbReference type="SAM" id="MobiDB-lite"/>
    </source>
</evidence>
<name>A0A9P4N9M3_9PLEO</name>
<sequence length="359" mass="39006">MALLALFLNTLLSGIASAHTLSAPQALITKAPLLPRASTETFGWFSSTEFDETTSYDAWTYDPEDPIISSTLGYWIDWCLTDWCELFTSCGQGAIGGPRTTYLCDYSGGQACYTEVQLQSYGATEPLLKKVLCTDSSWETRTYYRERPLSSYDFPPASAVFTTTAATALDDKPAPTESDPSTGQTVQSDNLSDGAVKGIIAGSTIGGVLLLGLIVLVLYMRRRRNQKSRNQNLNPPSSVQTSQPQPPPLIFNSGKLLAPHQPSFQGRTFEDGPEVRGAQGMQGPKSPKYDDGKEVYRTAAPIAGLPPRGAELPGYGRAQGELHAESRYQAELHSESRFHGELDGQGRARGELSAESKDY</sequence>
<accession>A0A9P4N9M3</accession>
<dbReference type="EMBL" id="ML986583">
    <property type="protein sequence ID" value="KAF2269162.1"/>
    <property type="molecule type" value="Genomic_DNA"/>
</dbReference>
<feature type="chain" id="PRO_5040436435" evidence="3">
    <location>
        <begin position="19"/>
        <end position="359"/>
    </location>
</feature>
<reference evidence="5" key="1">
    <citation type="journal article" date="2020" name="Stud. Mycol.">
        <title>101 Dothideomycetes genomes: A test case for predicting lifestyles and emergence of pathogens.</title>
        <authorList>
            <person name="Haridas S."/>
            <person name="Albert R."/>
            <person name="Binder M."/>
            <person name="Bloem J."/>
            <person name="LaButti K."/>
            <person name="Salamov A."/>
            <person name="Andreopoulos B."/>
            <person name="Baker S."/>
            <person name="Barry K."/>
            <person name="Bills G."/>
            <person name="Bluhm B."/>
            <person name="Cannon C."/>
            <person name="Castanera R."/>
            <person name="Culley D."/>
            <person name="Daum C."/>
            <person name="Ezra D."/>
            <person name="Gonzalez J."/>
            <person name="Henrissat B."/>
            <person name="Kuo A."/>
            <person name="Liang C."/>
            <person name="Lipzen A."/>
            <person name="Lutzoni F."/>
            <person name="Magnuson J."/>
            <person name="Mondo S."/>
            <person name="Nolan M."/>
            <person name="Ohm R."/>
            <person name="Pangilinan J."/>
            <person name="Park H.-J."/>
            <person name="Ramirez L."/>
            <person name="Alfaro M."/>
            <person name="Sun H."/>
            <person name="Tritt A."/>
            <person name="Yoshinaga Y."/>
            <person name="Zwiers L.-H."/>
            <person name="Turgeon B."/>
            <person name="Goodwin S."/>
            <person name="Spatafora J."/>
            <person name="Crous P."/>
            <person name="Grigoriev I."/>
        </authorList>
    </citation>
    <scope>NUCLEOTIDE SEQUENCE [LARGE SCALE GENOMIC DNA]</scope>
    <source>
        <strain evidence="5">CBS 304.66</strain>
    </source>
</reference>
<evidence type="ECO:0000313" key="5">
    <source>
        <dbReference type="Proteomes" id="UP000800093"/>
    </source>
</evidence>
<dbReference type="Proteomes" id="UP000800093">
    <property type="component" value="Unassembled WGS sequence"/>
</dbReference>
<dbReference type="OrthoDB" id="3800224at2759"/>
<protein>
    <submittedName>
        <fullName evidence="4">Uncharacterized protein</fullName>
    </submittedName>
</protein>
<feature type="region of interest" description="Disordered" evidence="1">
    <location>
        <begin position="169"/>
        <end position="190"/>
    </location>
</feature>
<gene>
    <name evidence="4" type="ORF">CC78DRAFT_540209</name>
</gene>
<feature type="compositionally biased region" description="Polar residues" evidence="1">
    <location>
        <begin position="178"/>
        <end position="190"/>
    </location>
</feature>
<dbReference type="AlphaFoldDB" id="A0A9P4N9M3"/>
<proteinExistence type="predicted"/>
<keyword evidence="2" id="KW-0812">Transmembrane</keyword>
<organism evidence="4 5">
    <name type="scientific">Lojkania enalia</name>
    <dbReference type="NCBI Taxonomy" id="147567"/>
    <lineage>
        <taxon>Eukaryota</taxon>
        <taxon>Fungi</taxon>
        <taxon>Dikarya</taxon>
        <taxon>Ascomycota</taxon>
        <taxon>Pezizomycotina</taxon>
        <taxon>Dothideomycetes</taxon>
        <taxon>Pleosporomycetidae</taxon>
        <taxon>Pleosporales</taxon>
        <taxon>Pleosporales incertae sedis</taxon>
        <taxon>Lojkania</taxon>
    </lineage>
</organism>
<feature type="compositionally biased region" description="Basic and acidic residues" evidence="1">
    <location>
        <begin position="320"/>
        <end position="359"/>
    </location>
</feature>
<feature type="transmembrane region" description="Helical" evidence="2">
    <location>
        <begin position="198"/>
        <end position="219"/>
    </location>
</feature>
<evidence type="ECO:0000256" key="3">
    <source>
        <dbReference type="SAM" id="SignalP"/>
    </source>
</evidence>
<comment type="caution">
    <text evidence="4">The sequence shown here is derived from an EMBL/GenBank/DDBJ whole genome shotgun (WGS) entry which is preliminary data.</text>
</comment>